<evidence type="ECO:0000313" key="10">
    <source>
        <dbReference type="Proteomes" id="UP000253209"/>
    </source>
</evidence>
<gene>
    <name evidence="9" type="ORF">DJ568_11210</name>
</gene>
<evidence type="ECO:0000259" key="8">
    <source>
        <dbReference type="Pfam" id="PF12704"/>
    </source>
</evidence>
<evidence type="ECO:0000259" key="7">
    <source>
        <dbReference type="Pfam" id="PF02687"/>
    </source>
</evidence>
<evidence type="ECO:0000256" key="3">
    <source>
        <dbReference type="ARBA" id="ARBA00022692"/>
    </source>
</evidence>
<dbReference type="OrthoDB" id="9770036at2"/>
<keyword evidence="4 6" id="KW-1133">Transmembrane helix</keyword>
<feature type="transmembrane region" description="Helical" evidence="6">
    <location>
        <begin position="289"/>
        <end position="314"/>
    </location>
</feature>
<dbReference type="Proteomes" id="UP000253209">
    <property type="component" value="Unassembled WGS sequence"/>
</dbReference>
<evidence type="ECO:0000256" key="4">
    <source>
        <dbReference type="ARBA" id="ARBA00022989"/>
    </source>
</evidence>
<dbReference type="InterPro" id="IPR025857">
    <property type="entry name" value="MacB_PCD"/>
</dbReference>
<dbReference type="GO" id="GO:0005886">
    <property type="term" value="C:plasma membrane"/>
    <property type="evidence" value="ECO:0007669"/>
    <property type="project" value="UniProtKB-SubCell"/>
</dbReference>
<feature type="transmembrane region" description="Helical" evidence="6">
    <location>
        <begin position="377"/>
        <end position="397"/>
    </location>
</feature>
<name>A0A367GNG8_9SPHI</name>
<evidence type="ECO:0000256" key="6">
    <source>
        <dbReference type="SAM" id="Phobius"/>
    </source>
</evidence>
<dbReference type="EMBL" id="QGDC01000005">
    <property type="protein sequence ID" value="RCH55032.1"/>
    <property type="molecule type" value="Genomic_DNA"/>
</dbReference>
<feature type="domain" description="ABC3 transporter permease C-terminal" evidence="7">
    <location>
        <begin position="293"/>
        <end position="407"/>
    </location>
</feature>
<accession>A0A367GNG8</accession>
<proteinExistence type="predicted"/>
<feature type="domain" description="MacB-like periplasmic core" evidence="8">
    <location>
        <begin position="25"/>
        <end position="251"/>
    </location>
</feature>
<comment type="subcellular location">
    <subcellularLocation>
        <location evidence="1">Cell membrane</location>
        <topology evidence="1">Multi-pass membrane protein</topology>
    </subcellularLocation>
</comment>
<evidence type="ECO:0000256" key="2">
    <source>
        <dbReference type="ARBA" id="ARBA00022475"/>
    </source>
</evidence>
<feature type="transmembrane region" description="Helical" evidence="6">
    <location>
        <begin position="27"/>
        <end position="46"/>
    </location>
</feature>
<keyword evidence="10" id="KW-1185">Reference proteome</keyword>
<dbReference type="RefSeq" id="WP_114005357.1">
    <property type="nucleotide sequence ID" value="NZ_QGDC01000005.1"/>
</dbReference>
<dbReference type="PANTHER" id="PTHR30572:SF15">
    <property type="entry name" value="ABC TRANSPORTER PERMEASE"/>
    <property type="match status" value="1"/>
</dbReference>
<dbReference type="GO" id="GO:0022857">
    <property type="term" value="F:transmembrane transporter activity"/>
    <property type="evidence" value="ECO:0007669"/>
    <property type="project" value="TreeGrafter"/>
</dbReference>
<dbReference type="Pfam" id="PF02687">
    <property type="entry name" value="FtsX"/>
    <property type="match status" value="1"/>
</dbReference>
<dbReference type="InterPro" id="IPR003838">
    <property type="entry name" value="ABC3_permease_C"/>
</dbReference>
<evidence type="ECO:0000256" key="5">
    <source>
        <dbReference type="ARBA" id="ARBA00023136"/>
    </source>
</evidence>
<keyword evidence="5 6" id="KW-0472">Membrane</keyword>
<dbReference type="Pfam" id="PF12704">
    <property type="entry name" value="MacB_PCD"/>
    <property type="match status" value="1"/>
</dbReference>
<keyword evidence="2" id="KW-1003">Cell membrane</keyword>
<reference evidence="9 10" key="1">
    <citation type="submission" date="2018-05" db="EMBL/GenBank/DDBJ databases">
        <title>Mucilaginibacter hurinus sp. nov., isolated from briquette warehouse soil.</title>
        <authorList>
            <person name="Choi L."/>
        </authorList>
    </citation>
    <scope>NUCLEOTIDE SEQUENCE [LARGE SCALE GENOMIC DNA]</scope>
    <source>
        <strain evidence="9 10">ZR32</strain>
    </source>
</reference>
<comment type="caution">
    <text evidence="9">The sequence shown here is derived from an EMBL/GenBank/DDBJ whole genome shotgun (WGS) entry which is preliminary data.</text>
</comment>
<sequence>MPVKTTLAENISIALQSISGNKLRTSLTALIIAIGIMALVGIQTSIQGIMQKTNEAFSGLGANTFTIQNRGQDLNFGPGGNVRIYPPISYEQAQRFKKTFKLPVAISINLKVSGSAVAKYEGKKTNPNISLTGTNENYLLTGGYKLALGRNFSSAELEHGDNVVIIGDEIRTVLFKDKNPVNQLIFVGNNRFRVIGVLASKGSGAQFGGDKFCLIPVFKAKQIVSTNKPTFEITVIANSKGALNAGVDEATSLFRNIRGLHISQPNDFEIFRSDSIQEELDGQIGAMTLGGLVISIITLVGAAIGLMNIMLVSVTERTREIGLRKSIGATPAVIQKQFLIEAIIICLLGGFGGIVLGMSMGNLLTVFVIQGGFSVPWLWLIISIVLCTLIGLMSGYYPAKKASKLDPVEALRYE</sequence>
<dbReference type="InterPro" id="IPR050250">
    <property type="entry name" value="Macrolide_Exporter_MacB"/>
</dbReference>
<feature type="transmembrane region" description="Helical" evidence="6">
    <location>
        <begin position="338"/>
        <end position="357"/>
    </location>
</feature>
<organism evidence="9 10">
    <name type="scientific">Mucilaginibacter hurinus</name>
    <dbReference type="NCBI Taxonomy" id="2201324"/>
    <lineage>
        <taxon>Bacteria</taxon>
        <taxon>Pseudomonadati</taxon>
        <taxon>Bacteroidota</taxon>
        <taxon>Sphingobacteriia</taxon>
        <taxon>Sphingobacteriales</taxon>
        <taxon>Sphingobacteriaceae</taxon>
        <taxon>Mucilaginibacter</taxon>
    </lineage>
</organism>
<dbReference type="PANTHER" id="PTHR30572">
    <property type="entry name" value="MEMBRANE COMPONENT OF TRANSPORTER-RELATED"/>
    <property type="match status" value="1"/>
</dbReference>
<evidence type="ECO:0000256" key="1">
    <source>
        <dbReference type="ARBA" id="ARBA00004651"/>
    </source>
</evidence>
<keyword evidence="3 6" id="KW-0812">Transmembrane</keyword>
<dbReference type="AlphaFoldDB" id="A0A367GNG8"/>
<protein>
    <submittedName>
        <fullName evidence="9">ABC transporter permease</fullName>
    </submittedName>
</protein>
<evidence type="ECO:0000313" key="9">
    <source>
        <dbReference type="EMBL" id="RCH55032.1"/>
    </source>
</evidence>